<dbReference type="InterPro" id="IPR002223">
    <property type="entry name" value="Kunitz_BPTI"/>
</dbReference>
<dbReference type="Gene3D" id="4.10.410.10">
    <property type="entry name" value="Pancreatic trypsin inhibitor Kunitz domain"/>
    <property type="match status" value="1"/>
</dbReference>
<evidence type="ECO:0000313" key="5">
    <source>
        <dbReference type="EMBL" id="RCN50456.1"/>
    </source>
</evidence>
<dbReference type="PROSITE" id="PS50279">
    <property type="entry name" value="BPTI_KUNITZ_2"/>
    <property type="match status" value="1"/>
</dbReference>
<dbReference type="SMART" id="SM00131">
    <property type="entry name" value="KU"/>
    <property type="match status" value="1"/>
</dbReference>
<organism evidence="5 6">
    <name type="scientific">Ancylostoma caninum</name>
    <name type="common">Dog hookworm</name>
    <dbReference type="NCBI Taxonomy" id="29170"/>
    <lineage>
        <taxon>Eukaryota</taxon>
        <taxon>Metazoa</taxon>
        <taxon>Ecdysozoa</taxon>
        <taxon>Nematoda</taxon>
        <taxon>Chromadorea</taxon>
        <taxon>Rhabditida</taxon>
        <taxon>Rhabditina</taxon>
        <taxon>Rhabditomorpha</taxon>
        <taxon>Strongyloidea</taxon>
        <taxon>Ancylostomatidae</taxon>
        <taxon>Ancylostomatinae</taxon>
        <taxon>Ancylostoma</taxon>
    </lineage>
</organism>
<evidence type="ECO:0000259" key="4">
    <source>
        <dbReference type="PROSITE" id="PS50279"/>
    </source>
</evidence>
<proteinExistence type="predicted"/>
<dbReference type="PANTHER" id="PTHR10083">
    <property type="entry name" value="KUNITZ-TYPE PROTEASE INHIBITOR-RELATED"/>
    <property type="match status" value="1"/>
</dbReference>
<comment type="caution">
    <text evidence="5">The sequence shown here is derived from an EMBL/GenBank/DDBJ whole genome shotgun (WGS) entry which is preliminary data.</text>
</comment>
<dbReference type="OrthoDB" id="6775666at2759"/>
<keyword evidence="2" id="KW-0722">Serine protease inhibitor</keyword>
<dbReference type="InterPro" id="IPR050098">
    <property type="entry name" value="TFPI/VKTCI-like"/>
</dbReference>
<accession>A0A368H1G6</accession>
<name>A0A368H1G6_ANCCA</name>
<dbReference type="GO" id="GO:0004867">
    <property type="term" value="F:serine-type endopeptidase inhibitor activity"/>
    <property type="evidence" value="ECO:0007669"/>
    <property type="project" value="UniProtKB-KW"/>
</dbReference>
<dbReference type="PANTHER" id="PTHR10083:SF374">
    <property type="entry name" value="BPTI_KUNITZ INHIBITOR DOMAIN-CONTAINING PROTEIN"/>
    <property type="match status" value="1"/>
</dbReference>
<dbReference type="SUPFAM" id="SSF57362">
    <property type="entry name" value="BPTI-like"/>
    <property type="match status" value="1"/>
</dbReference>
<dbReference type="GO" id="GO:0005615">
    <property type="term" value="C:extracellular space"/>
    <property type="evidence" value="ECO:0007669"/>
    <property type="project" value="TreeGrafter"/>
</dbReference>
<dbReference type="Proteomes" id="UP000252519">
    <property type="component" value="Unassembled WGS sequence"/>
</dbReference>
<keyword evidence="3" id="KW-1015">Disulfide bond</keyword>
<dbReference type="InterPro" id="IPR036880">
    <property type="entry name" value="Kunitz_BPTI_sf"/>
</dbReference>
<sequence length="174" mass="19301">MEADGRIPTYGQRMEADGRIPTYGQPGVTASRTNPNAETVTLPADVEYKPLYLYDPEIVDRYGGNRIPTYGETGVTAVFTNPDRETVTLPADVEDQPLYLYDPEIVDRCSPSTLTSGPVCDTYSIRYKYNAETKECEKFTQRDCVPSPNSFETHQECEATCMVADLSDNSSPSS</sequence>
<dbReference type="EMBL" id="JOJR01000023">
    <property type="protein sequence ID" value="RCN50456.1"/>
    <property type="molecule type" value="Genomic_DNA"/>
</dbReference>
<evidence type="ECO:0000256" key="3">
    <source>
        <dbReference type="ARBA" id="ARBA00023157"/>
    </source>
</evidence>
<gene>
    <name evidence="5" type="ORF">ANCCAN_03479</name>
</gene>
<keyword evidence="6" id="KW-1185">Reference proteome</keyword>
<feature type="domain" description="BPTI/Kunitz inhibitor" evidence="4">
    <location>
        <begin position="109"/>
        <end position="161"/>
    </location>
</feature>
<evidence type="ECO:0000256" key="1">
    <source>
        <dbReference type="ARBA" id="ARBA00022690"/>
    </source>
</evidence>
<protein>
    <submittedName>
        <fullName evidence="5">Kunitz/Bovine pancreatic trypsin inhibitor domain protein</fullName>
    </submittedName>
</protein>
<evidence type="ECO:0000256" key="2">
    <source>
        <dbReference type="ARBA" id="ARBA00022900"/>
    </source>
</evidence>
<keyword evidence="1" id="KW-0646">Protease inhibitor</keyword>
<evidence type="ECO:0000313" key="6">
    <source>
        <dbReference type="Proteomes" id="UP000252519"/>
    </source>
</evidence>
<reference evidence="5 6" key="1">
    <citation type="submission" date="2014-10" db="EMBL/GenBank/DDBJ databases">
        <title>Draft genome of the hookworm Ancylostoma caninum.</title>
        <authorList>
            <person name="Mitreva M."/>
        </authorList>
    </citation>
    <scope>NUCLEOTIDE SEQUENCE [LARGE SCALE GENOMIC DNA]</scope>
    <source>
        <strain evidence="5 6">Baltimore</strain>
    </source>
</reference>
<dbReference type="AlphaFoldDB" id="A0A368H1G6"/>
<dbReference type="Pfam" id="PF00014">
    <property type="entry name" value="Kunitz_BPTI"/>
    <property type="match status" value="1"/>
</dbReference>